<dbReference type="InterPro" id="IPR050951">
    <property type="entry name" value="Retrovirus_Pol_polyprotein"/>
</dbReference>
<feature type="region of interest" description="Disordered" evidence="7">
    <location>
        <begin position="138"/>
        <end position="157"/>
    </location>
</feature>
<dbReference type="Gene3D" id="3.30.70.270">
    <property type="match status" value="2"/>
</dbReference>
<evidence type="ECO:0000256" key="1">
    <source>
        <dbReference type="ARBA" id="ARBA00022679"/>
    </source>
</evidence>
<dbReference type="Gene3D" id="2.40.70.10">
    <property type="entry name" value="Acid Proteases"/>
    <property type="match status" value="1"/>
</dbReference>
<dbReference type="Pfam" id="PF13456">
    <property type="entry name" value="RVT_3"/>
    <property type="match status" value="1"/>
</dbReference>
<feature type="domain" description="Integrase catalytic" evidence="10">
    <location>
        <begin position="1301"/>
        <end position="1459"/>
    </location>
</feature>
<dbReference type="Pfam" id="PF00665">
    <property type="entry name" value="rve"/>
    <property type="match status" value="1"/>
</dbReference>
<dbReference type="InterPro" id="IPR041588">
    <property type="entry name" value="Integrase_H2C2"/>
</dbReference>
<dbReference type="Gene3D" id="1.10.340.70">
    <property type="match status" value="1"/>
</dbReference>
<feature type="compositionally biased region" description="Basic and acidic residues" evidence="7">
    <location>
        <begin position="276"/>
        <end position="285"/>
    </location>
</feature>
<keyword evidence="6" id="KW-0511">Multifunctional enzyme</keyword>
<dbReference type="InterPro" id="IPR002156">
    <property type="entry name" value="RNaseH_domain"/>
</dbReference>
<reference evidence="12" key="2">
    <citation type="submission" date="2025-08" db="UniProtKB">
        <authorList>
            <consortium name="RefSeq"/>
        </authorList>
    </citation>
    <scope>IDENTIFICATION</scope>
    <source>
        <tissue evidence="12">Leaf</tissue>
    </source>
</reference>
<dbReference type="SUPFAM" id="SSF56672">
    <property type="entry name" value="DNA/RNA polymerases"/>
    <property type="match status" value="1"/>
</dbReference>
<evidence type="ECO:0000259" key="9">
    <source>
        <dbReference type="PROSITE" id="PS50879"/>
    </source>
</evidence>
<dbReference type="CDD" id="cd01647">
    <property type="entry name" value="RT_LTR"/>
    <property type="match status" value="1"/>
</dbReference>
<evidence type="ECO:0000313" key="11">
    <source>
        <dbReference type="Proteomes" id="UP000087766"/>
    </source>
</evidence>
<dbReference type="STRING" id="3916.A0A1S3TRF9"/>
<dbReference type="Pfam" id="PF03732">
    <property type="entry name" value="Retrotrans_gag"/>
    <property type="match status" value="1"/>
</dbReference>
<accession>A0A1S3TRF9</accession>
<evidence type="ECO:0000313" key="12">
    <source>
        <dbReference type="RefSeq" id="XP_014496355.1"/>
    </source>
</evidence>
<evidence type="ECO:0000256" key="6">
    <source>
        <dbReference type="ARBA" id="ARBA00023268"/>
    </source>
</evidence>
<dbReference type="InterPro" id="IPR005162">
    <property type="entry name" value="Retrotrans_gag_dom"/>
</dbReference>
<dbReference type="RefSeq" id="XP_014496355.1">
    <property type="nucleotide sequence ID" value="XM_014640869.1"/>
</dbReference>
<dbReference type="GO" id="GO:0003676">
    <property type="term" value="F:nucleic acid binding"/>
    <property type="evidence" value="ECO:0007669"/>
    <property type="project" value="InterPro"/>
</dbReference>
<keyword evidence="2" id="KW-0548">Nucleotidyltransferase</keyword>
<dbReference type="InterPro" id="IPR041577">
    <property type="entry name" value="RT_RNaseH_2"/>
</dbReference>
<feature type="region of interest" description="Disordered" evidence="7">
    <location>
        <begin position="255"/>
        <end position="316"/>
    </location>
</feature>
<dbReference type="GeneID" id="106757989"/>
<evidence type="ECO:0000259" key="10">
    <source>
        <dbReference type="PROSITE" id="PS50994"/>
    </source>
</evidence>
<dbReference type="CDD" id="cd00303">
    <property type="entry name" value="retropepsin_like"/>
    <property type="match status" value="1"/>
</dbReference>
<dbReference type="PROSITE" id="PS50994">
    <property type="entry name" value="INTEGRASE"/>
    <property type="match status" value="1"/>
</dbReference>
<keyword evidence="4" id="KW-0378">Hydrolase</keyword>
<keyword evidence="4" id="KW-0255">Endonuclease</keyword>
<organism evidence="11 12">
    <name type="scientific">Vigna radiata var. radiata</name>
    <name type="common">Mung bean</name>
    <name type="synonym">Phaseolus aureus</name>
    <dbReference type="NCBI Taxonomy" id="3916"/>
    <lineage>
        <taxon>Eukaryota</taxon>
        <taxon>Viridiplantae</taxon>
        <taxon>Streptophyta</taxon>
        <taxon>Embryophyta</taxon>
        <taxon>Tracheophyta</taxon>
        <taxon>Spermatophyta</taxon>
        <taxon>Magnoliopsida</taxon>
        <taxon>eudicotyledons</taxon>
        <taxon>Gunneridae</taxon>
        <taxon>Pentapetalae</taxon>
        <taxon>rosids</taxon>
        <taxon>fabids</taxon>
        <taxon>Fabales</taxon>
        <taxon>Fabaceae</taxon>
        <taxon>Papilionoideae</taxon>
        <taxon>50 kb inversion clade</taxon>
        <taxon>NPAAA clade</taxon>
        <taxon>indigoferoid/millettioid clade</taxon>
        <taxon>Phaseoleae</taxon>
        <taxon>Vigna</taxon>
    </lineage>
</organism>
<dbReference type="SUPFAM" id="SSF53098">
    <property type="entry name" value="Ribonuclease H-like"/>
    <property type="match status" value="2"/>
</dbReference>
<proteinExistence type="predicted"/>
<dbReference type="Pfam" id="PF17921">
    <property type="entry name" value="Integrase_H2C2"/>
    <property type="match status" value="1"/>
</dbReference>
<keyword evidence="1" id="KW-0808">Transferase</keyword>
<evidence type="ECO:0000259" key="8">
    <source>
        <dbReference type="PROSITE" id="PS50878"/>
    </source>
</evidence>
<dbReference type="GO" id="GO:0006310">
    <property type="term" value="P:DNA recombination"/>
    <property type="evidence" value="ECO:0007669"/>
    <property type="project" value="UniProtKB-KW"/>
</dbReference>
<evidence type="ECO:0000256" key="2">
    <source>
        <dbReference type="ARBA" id="ARBA00022695"/>
    </source>
</evidence>
<dbReference type="Proteomes" id="UP000087766">
    <property type="component" value="Chromosome 1"/>
</dbReference>
<dbReference type="PROSITE" id="PS50878">
    <property type="entry name" value="RT_POL"/>
    <property type="match status" value="1"/>
</dbReference>
<keyword evidence="11" id="KW-1185">Reference proteome</keyword>
<evidence type="ECO:0000256" key="3">
    <source>
        <dbReference type="ARBA" id="ARBA00022722"/>
    </source>
</evidence>
<gene>
    <name evidence="12" type="primary">LOC106757989</name>
</gene>
<dbReference type="PROSITE" id="PS50879">
    <property type="entry name" value="RNASE_H_1"/>
    <property type="match status" value="1"/>
</dbReference>
<dbReference type="GO" id="GO:0016779">
    <property type="term" value="F:nucleotidyltransferase activity"/>
    <property type="evidence" value="ECO:0007669"/>
    <property type="project" value="UniProtKB-KW"/>
</dbReference>
<keyword evidence="5" id="KW-0233">DNA recombination</keyword>
<dbReference type="Gene3D" id="3.10.10.10">
    <property type="entry name" value="HIV Type 1 Reverse Transcriptase, subunit A, domain 1"/>
    <property type="match status" value="1"/>
</dbReference>
<dbReference type="InterPro" id="IPR043502">
    <property type="entry name" value="DNA/RNA_pol_sf"/>
</dbReference>
<dbReference type="CDD" id="cd09279">
    <property type="entry name" value="RNase_HI_like"/>
    <property type="match status" value="1"/>
</dbReference>
<dbReference type="InterPro" id="IPR036397">
    <property type="entry name" value="RNaseH_sf"/>
</dbReference>
<dbReference type="InterPro" id="IPR001584">
    <property type="entry name" value="Integrase_cat-core"/>
</dbReference>
<feature type="domain" description="RNase H type-1" evidence="9">
    <location>
        <begin position="1019"/>
        <end position="1151"/>
    </location>
</feature>
<dbReference type="KEGG" id="vra:106757989"/>
<reference evidence="11" key="1">
    <citation type="journal article" date="2014" name="Nat. Commun.">
        <title>Genome sequence of mungbean and insights into evolution within Vigna species.</title>
        <authorList>
            <person name="Kang Y.J."/>
            <person name="Kim S.K."/>
            <person name="Kim M.Y."/>
            <person name="Lestari P."/>
            <person name="Kim K.H."/>
            <person name="Ha B.K."/>
            <person name="Jun T.H."/>
            <person name="Hwang W.J."/>
            <person name="Lee T."/>
            <person name="Lee J."/>
            <person name="Shim S."/>
            <person name="Yoon M.Y."/>
            <person name="Jang Y.E."/>
            <person name="Han K.S."/>
            <person name="Taeprayoon P."/>
            <person name="Yoon N."/>
            <person name="Somta P."/>
            <person name="Tanya P."/>
            <person name="Kim K.S."/>
            <person name="Gwag J.G."/>
            <person name="Moon J.K."/>
            <person name="Lee Y.H."/>
            <person name="Park B.S."/>
            <person name="Bombarely A."/>
            <person name="Doyle J.J."/>
            <person name="Jackson S.A."/>
            <person name="Schafleitner R."/>
            <person name="Srinives P."/>
            <person name="Varshney R.K."/>
            <person name="Lee S.H."/>
        </authorList>
    </citation>
    <scope>NUCLEOTIDE SEQUENCE [LARGE SCALE GENOMIC DNA]</scope>
    <source>
        <strain evidence="11">cv. VC1973A</strain>
    </source>
</reference>
<evidence type="ECO:0000256" key="7">
    <source>
        <dbReference type="SAM" id="MobiDB-lite"/>
    </source>
</evidence>
<dbReference type="Pfam" id="PF00078">
    <property type="entry name" value="RVT_1"/>
    <property type="match status" value="1"/>
</dbReference>
<dbReference type="InterPro" id="IPR012337">
    <property type="entry name" value="RNaseH-like_sf"/>
</dbReference>
<dbReference type="InterPro" id="IPR021109">
    <property type="entry name" value="Peptidase_aspartic_dom_sf"/>
</dbReference>
<dbReference type="Pfam" id="PF17919">
    <property type="entry name" value="RT_RNaseH_2"/>
    <property type="match status" value="1"/>
</dbReference>
<dbReference type="Gene3D" id="3.30.420.10">
    <property type="entry name" value="Ribonuclease H-like superfamily/Ribonuclease H"/>
    <property type="match status" value="2"/>
</dbReference>
<dbReference type="GO" id="GO:0004523">
    <property type="term" value="F:RNA-DNA hybrid ribonuclease activity"/>
    <property type="evidence" value="ECO:0007669"/>
    <property type="project" value="InterPro"/>
</dbReference>
<sequence length="1588" mass="180148">MAVYSTDDLVWCRVFSLSLKEEALDWFHSLPPATIDSFATLRQMFSQQYASSKTPGVTFTALVRMRQGRDESLRVFMDRFNRTARQVRNVDQRLIVGALTAALRPGPFFDYLHAEEPQSMEELQDRLASFIRIEEGRAHQRGREESDVQHRGGRERVTRQAVGRVDRGSERKWGNSQRVQRYVHHTPLNLPRARVLEEALRADLMTTIPAPTPMGADESKYCRYHQNRGHTTEDCVALKDKLETLVQAGKLKKFVQRTNRYPSGENRRGGPGRSSGEQHRSDNNRSRSRSPNRTVRGVINTISGGFAGGGPTSSARKRHLRNLQSVGRTGNNRRSMPPITFSDMDFHAPDIDQDDPMVITTMIARYQVGKVLVDQGSSANILYWKTFKRMEISEDIIMSFGEQIVGFAGERVDTRGYVDLRTSLGVDDRAKELKIRFLLVDAETSYNVLLGRPCLNAFGAIVSTPHLTLKYPGDKGEICTVRADQRMARECYAAGLRVRPRVSETTRTRSEVAMMELDPRSPMEDRVEPLGEVLAFKIGEKEGESTMMGGNLSDEHVKVVGDVLLRNKDLFAWTAADMPGIHPDIISHKLSLFKDARPVSQKKRRLGEEKRRAVDDEVSKLLEAGFIREAEYTTWLSNVVMVKKSNGKWRMCTDFTDLNKACPKDTYPLPSIDGLVDGASGYEVLSFLDAYSGYNQIPMHPADRDKTAFITERSNYCYNVMPFGLKNAGATYQRLMDKVFQEQIGKCMEVYVDDMIVRSRTVEGHVKDLEEVLGQVRKFGMRLNPLKCTFGVSAGKFLGFMLTSRGIEANPEKCKAIVEMRSPNGLKEVQRLVGRLTSLSRFIPKLAERIKPILTIMKKGTQKGWNEQCEAAFTEVKLILSNPPVMRRPDYGYELYLFLAVGEEAISAALVQEDPEFRPIYFISRGLKDAETRYQRLEKVVLALVHATRRLRPYLQGHQVTVKTDYPISKILRKPDLAGRMIGWSVELSEFGLKYEPRGSVKGQHLAEFVAELPHENLENPQWTLFVDGSSGRQGGGAGVVLEGPNNIVVEQALVFRFKVSNNQAEYEALIAGLELAQDMGIESLKCRTDSQLIEGHMNGTFQVKDEQLLRYYHKATQLLARFKAVEISYIPRERNVKADRLSKLATDGEKGQLTSIIRQVLFKPAIECLHIVHMAERDDWRRGIMLLIKKQENGSTLHPDEAKQIARYVLVGEELYRRGHVTPMLKCVSLEESEYIMRELHEGICGRHGGGRSLRARALRAGFYWTTMEKDCQAFVRKCEACQKFGHIIHQPATQLIGLVSPWPFAQWGMDILGPFPIGRGQLKFLLVAIDYFTKWVEAEPLARITAAQVQKFVWKLICRFGVPKFMITDNGRQFIDKNLVAFYKEMGITPLTSSVEHPQTNGQAEAMNKIIVQELKKKLGEAKGAWVDELPQVLWGYRCSPHSATGESPFNLTYGTDAMLPVEIGGEALRRQVTDMGQNEELLRSNLDVLPERREMATVRVEAQKRLLARRHNTKVKPRQFQEGDLVWRRTAEARKDTAHGKLAATWEGPFRVRENLNNGAYRLEALDGKHIPNTWNISHLKFYFS</sequence>
<dbReference type="GO" id="GO:0015074">
    <property type="term" value="P:DNA integration"/>
    <property type="evidence" value="ECO:0007669"/>
    <property type="project" value="InterPro"/>
</dbReference>
<protein>
    <submittedName>
        <fullName evidence="12">Uncharacterized protein LOC106757989</fullName>
    </submittedName>
</protein>
<dbReference type="InterPro" id="IPR043128">
    <property type="entry name" value="Rev_trsase/Diguanyl_cyclase"/>
</dbReference>
<dbReference type="PANTHER" id="PTHR37984:SF5">
    <property type="entry name" value="PROTEIN NYNRIN-LIKE"/>
    <property type="match status" value="1"/>
</dbReference>
<dbReference type="InterPro" id="IPR000477">
    <property type="entry name" value="RT_dom"/>
</dbReference>
<evidence type="ECO:0000256" key="4">
    <source>
        <dbReference type="ARBA" id="ARBA00022759"/>
    </source>
</evidence>
<evidence type="ECO:0000256" key="5">
    <source>
        <dbReference type="ARBA" id="ARBA00023172"/>
    </source>
</evidence>
<dbReference type="OrthoDB" id="1414881at2759"/>
<name>A0A1S3TRF9_VIGRR</name>
<dbReference type="PANTHER" id="PTHR37984">
    <property type="entry name" value="PROTEIN CBG26694"/>
    <property type="match status" value="1"/>
</dbReference>
<keyword evidence="3" id="KW-0540">Nuclease</keyword>
<feature type="domain" description="Reverse transcriptase" evidence="8">
    <location>
        <begin position="623"/>
        <end position="802"/>
    </location>
</feature>